<dbReference type="AlphaFoldDB" id="A0A9W8Z7N6"/>
<feature type="transmembrane region" description="Helical" evidence="2">
    <location>
        <begin position="98"/>
        <end position="117"/>
    </location>
</feature>
<feature type="transmembrane region" description="Helical" evidence="2">
    <location>
        <begin position="129"/>
        <end position="146"/>
    </location>
</feature>
<protein>
    <recommendedName>
        <fullName evidence="3">MHYT domain-containing protein</fullName>
    </recommendedName>
</protein>
<reference evidence="4" key="1">
    <citation type="submission" date="2022-10" db="EMBL/GenBank/DDBJ databases">
        <title>Tapping the CABI collections for fungal endophytes: first genome assemblies for Collariella, Neodidymelliopsis, Ascochyta clinopodiicola, Didymella pomorum, Didymosphaeria variabile, Neocosmospora piperis and Neocucurbitaria cava.</title>
        <authorList>
            <person name="Hill R."/>
        </authorList>
    </citation>
    <scope>NUCLEOTIDE SEQUENCE</scope>
    <source>
        <strain evidence="4">IMI 355091</strain>
    </source>
</reference>
<feature type="compositionally biased region" description="Low complexity" evidence="1">
    <location>
        <begin position="355"/>
        <end position="369"/>
    </location>
</feature>
<name>A0A9W8Z7N6_9PLEO</name>
<keyword evidence="2" id="KW-0472">Membrane</keyword>
<feature type="domain" description="MHYT" evidence="3">
    <location>
        <begin position="21"/>
        <end position="226"/>
    </location>
</feature>
<evidence type="ECO:0000313" key="5">
    <source>
        <dbReference type="Proteomes" id="UP001140510"/>
    </source>
</evidence>
<proteinExistence type="predicted"/>
<dbReference type="EMBL" id="JAPEVA010000074">
    <property type="protein sequence ID" value="KAJ4401397.1"/>
    <property type="molecule type" value="Genomic_DNA"/>
</dbReference>
<dbReference type="PROSITE" id="PS50924">
    <property type="entry name" value="MHYT"/>
    <property type="match status" value="1"/>
</dbReference>
<keyword evidence="2" id="KW-1133">Transmembrane helix</keyword>
<evidence type="ECO:0000256" key="1">
    <source>
        <dbReference type="SAM" id="MobiDB-lite"/>
    </source>
</evidence>
<dbReference type="InterPro" id="IPR005330">
    <property type="entry name" value="MHYT_dom"/>
</dbReference>
<comment type="caution">
    <text evidence="4">The sequence shown here is derived from an EMBL/GenBank/DDBJ whole genome shotgun (WGS) entry which is preliminary data.</text>
</comment>
<feature type="compositionally biased region" description="Polar residues" evidence="1">
    <location>
        <begin position="723"/>
        <end position="734"/>
    </location>
</feature>
<feature type="transmembrane region" description="Helical" evidence="2">
    <location>
        <begin position="202"/>
        <end position="220"/>
    </location>
</feature>
<feature type="transmembrane region" description="Helical" evidence="2">
    <location>
        <begin position="56"/>
        <end position="78"/>
    </location>
</feature>
<keyword evidence="5" id="KW-1185">Reference proteome</keyword>
<feature type="transmembrane region" description="Helical" evidence="2">
    <location>
        <begin position="166"/>
        <end position="190"/>
    </location>
</feature>
<feature type="transmembrane region" description="Helical" evidence="2">
    <location>
        <begin position="240"/>
        <end position="262"/>
    </location>
</feature>
<feature type="region of interest" description="Disordered" evidence="1">
    <location>
        <begin position="353"/>
        <end position="372"/>
    </location>
</feature>
<dbReference type="OrthoDB" id="264015at2759"/>
<dbReference type="Proteomes" id="UP001140510">
    <property type="component" value="Unassembled WGS sequence"/>
</dbReference>
<evidence type="ECO:0000256" key="2">
    <source>
        <dbReference type="SAM" id="Phobius"/>
    </source>
</evidence>
<organism evidence="4 5">
    <name type="scientific">Didymella pomorum</name>
    <dbReference type="NCBI Taxonomy" id="749634"/>
    <lineage>
        <taxon>Eukaryota</taxon>
        <taxon>Fungi</taxon>
        <taxon>Dikarya</taxon>
        <taxon>Ascomycota</taxon>
        <taxon>Pezizomycotina</taxon>
        <taxon>Dothideomycetes</taxon>
        <taxon>Pleosporomycetidae</taxon>
        <taxon>Pleosporales</taxon>
        <taxon>Pleosporineae</taxon>
        <taxon>Didymellaceae</taxon>
        <taxon>Didymella</taxon>
    </lineage>
</organism>
<dbReference type="PANTHER" id="PTHR35152:SF1">
    <property type="entry name" value="DOMAIN SIGNALLING PROTEIN, PUTATIVE (AFU_ORTHOLOGUE AFUA_5G11310)-RELATED"/>
    <property type="match status" value="1"/>
</dbReference>
<dbReference type="Pfam" id="PF03707">
    <property type="entry name" value="MHYT"/>
    <property type="match status" value="1"/>
</dbReference>
<evidence type="ECO:0000313" key="4">
    <source>
        <dbReference type="EMBL" id="KAJ4401397.1"/>
    </source>
</evidence>
<gene>
    <name evidence="4" type="ORF">N0V91_007946</name>
</gene>
<feature type="transmembrane region" description="Helical" evidence="2">
    <location>
        <begin position="24"/>
        <end position="44"/>
    </location>
</feature>
<evidence type="ECO:0000259" key="3">
    <source>
        <dbReference type="PROSITE" id="PS50924"/>
    </source>
</evidence>
<keyword evidence="2" id="KW-0812">Transmembrane</keyword>
<feature type="region of interest" description="Disordered" evidence="1">
    <location>
        <begin position="721"/>
        <end position="740"/>
    </location>
</feature>
<sequence>MSPSPELEAKYPIGSRPNISFTPYLIFCSYLVSLIGSATTVELLHRRVSGSGWRAWVQIAGCSVSFGLVAIWCMHFVGNRAIVLGDGEEEIQLYYSPVFTALSAIIPVVVIFLGLMIADRFYRRSKHTAVRVVSLIVCGVCAGAAITEMHYLGNNGTTNYRLHLSWPHVFGAASIAVGASLLSFGLFFHWSDSWLNNIFRRCFVACFLALAVSGMHWTGAAGTWYEVRGYHEGSGQKRNVTLIIALCLCLSACFVCFLLGFLKQRHRRLLKDRAQQVVLACATFDESGKLLVSQGGLLPCQTITRQFHQRTFADEFNTRHPVFQWIFRVSHHWGGVADLIPSMREHLHSTGYLQSTSPSTAADSRSSFSSEDDSTYSATFRELFCVTAYDIAKTLDTGLQNLGTLYEEVATTGTSMSMARAVFKDPHDRKEILAADVANKDVETGMANPILFGRGQMLVLTKKADANEVRRLQNLGYHFANIDQVGDNLARSLQVTRDDLHDMVARWQSFTEREPSIPPSGTYLASFLLQPAPGMRGLDVIVPRANPDRLPMVKLANGDLTVGELKVLASFNGLSLDECLARTGLRSGLESKEDDAFFENFRNSILNLVNDAPEAALHRAIFSAKQLNIAHGAGSKERSPATVFAFCGIKEIYIQSLQSMTLKCIPMSFFQTYLRSYPGSPDHQILAIRNHKEFATLTRTTSITEKPEKRTNRWHFKLRSKRSMSSDTTLQPDSCSEKGLVNPTSPCVDASSGHPWGGMGGIMVTSTQQIVHDVSKNNGSTMELREMGVKSEAGVADTEQQTLADRLMSITTAFRDPHAQRALPKELYYGRR</sequence>
<dbReference type="PANTHER" id="PTHR35152">
    <property type="entry name" value="DOMAIN SIGNALLING PROTEIN, PUTATIVE (AFU_ORTHOLOGUE AFUA_5G11310)-RELATED"/>
    <property type="match status" value="1"/>
</dbReference>
<accession>A0A9W8Z7N6</accession>